<evidence type="ECO:0000256" key="3">
    <source>
        <dbReference type="ARBA" id="ARBA00022833"/>
    </source>
</evidence>
<dbReference type="Pfam" id="PF04828">
    <property type="entry name" value="GFA"/>
    <property type="match status" value="1"/>
</dbReference>
<keyword evidence="2" id="KW-0479">Metal-binding</keyword>
<dbReference type="PROSITE" id="PS51891">
    <property type="entry name" value="CENP_V_GFA"/>
    <property type="match status" value="1"/>
</dbReference>
<organism evidence="5 6">
    <name type="scientific">Denitrobaculum tricleocarpae</name>
    <dbReference type="NCBI Taxonomy" id="2591009"/>
    <lineage>
        <taxon>Bacteria</taxon>
        <taxon>Pseudomonadati</taxon>
        <taxon>Pseudomonadota</taxon>
        <taxon>Alphaproteobacteria</taxon>
        <taxon>Rhodospirillales</taxon>
        <taxon>Rhodospirillaceae</taxon>
        <taxon>Denitrobaculum</taxon>
    </lineage>
</organism>
<keyword evidence="6" id="KW-1185">Reference proteome</keyword>
<reference evidence="5 6" key="1">
    <citation type="submission" date="2019-06" db="EMBL/GenBank/DDBJ databases">
        <title>Whole genome sequence for Rhodospirillaceae sp. R148.</title>
        <authorList>
            <person name="Wang G."/>
        </authorList>
    </citation>
    <scope>NUCLEOTIDE SEQUENCE [LARGE SCALE GENOMIC DNA]</scope>
    <source>
        <strain evidence="5 6">R148</strain>
    </source>
</reference>
<keyword evidence="3" id="KW-0862">Zinc</keyword>
<protein>
    <submittedName>
        <fullName evidence="5">Aldehyde-activating protein</fullName>
    </submittedName>
</protein>
<dbReference type="OrthoDB" id="9805575at2"/>
<dbReference type="EMBL" id="VHSH01000002">
    <property type="protein sequence ID" value="TQV82012.1"/>
    <property type="molecule type" value="Genomic_DNA"/>
</dbReference>
<dbReference type="PROSITE" id="PS50231">
    <property type="entry name" value="RICIN_B_LECTIN"/>
    <property type="match status" value="1"/>
</dbReference>
<dbReference type="RefSeq" id="WP_142895643.1">
    <property type="nucleotide sequence ID" value="NZ_ML660053.1"/>
</dbReference>
<comment type="caution">
    <text evidence="5">The sequence shown here is derived from an EMBL/GenBank/DDBJ whole genome shotgun (WGS) entry which is preliminary data.</text>
</comment>
<dbReference type="AlphaFoldDB" id="A0A545TXR0"/>
<dbReference type="Gene3D" id="2.170.150.70">
    <property type="match status" value="1"/>
</dbReference>
<dbReference type="GO" id="GO:0046872">
    <property type="term" value="F:metal ion binding"/>
    <property type="evidence" value="ECO:0007669"/>
    <property type="project" value="UniProtKB-KW"/>
</dbReference>
<dbReference type="Proteomes" id="UP000315252">
    <property type="component" value="Unassembled WGS sequence"/>
</dbReference>
<dbReference type="GO" id="GO:0016846">
    <property type="term" value="F:carbon-sulfur lyase activity"/>
    <property type="evidence" value="ECO:0007669"/>
    <property type="project" value="InterPro"/>
</dbReference>
<dbReference type="InterPro" id="IPR052355">
    <property type="entry name" value="CENP-V-like"/>
</dbReference>
<evidence type="ECO:0000259" key="4">
    <source>
        <dbReference type="PROSITE" id="PS51891"/>
    </source>
</evidence>
<accession>A0A545TXR0</accession>
<sequence length="139" mass="15187">MTGKCLCGEASVTIDAKPEFINDCNCSLCRKAGGAWGYFPSASVQTSGKTFSISRPDKNPPSVEIHSCETCATTTHWVLTKSFKDQNPSVDQMGVNMRLFDPDELEGVEVRFPNGKDWVGEGPFGYRRTALTISGSTPW</sequence>
<name>A0A545TXR0_9PROT</name>
<comment type="similarity">
    <text evidence="1">Belongs to the Gfa family.</text>
</comment>
<evidence type="ECO:0000313" key="5">
    <source>
        <dbReference type="EMBL" id="TQV82012.1"/>
    </source>
</evidence>
<dbReference type="PANTHER" id="PTHR28620:SF1">
    <property type="entry name" value="CENP-V_GFA DOMAIN-CONTAINING PROTEIN"/>
    <property type="match status" value="1"/>
</dbReference>
<dbReference type="InterPro" id="IPR011057">
    <property type="entry name" value="Mss4-like_sf"/>
</dbReference>
<gene>
    <name evidence="5" type="ORF">FKG95_07200</name>
</gene>
<dbReference type="SUPFAM" id="SSF51316">
    <property type="entry name" value="Mss4-like"/>
    <property type="match status" value="1"/>
</dbReference>
<feature type="domain" description="CENP-V/GFA" evidence="4">
    <location>
        <begin position="1"/>
        <end position="139"/>
    </location>
</feature>
<dbReference type="InterPro" id="IPR006913">
    <property type="entry name" value="CENP-V/GFA"/>
</dbReference>
<evidence type="ECO:0000313" key="6">
    <source>
        <dbReference type="Proteomes" id="UP000315252"/>
    </source>
</evidence>
<evidence type="ECO:0000256" key="2">
    <source>
        <dbReference type="ARBA" id="ARBA00022723"/>
    </source>
</evidence>
<proteinExistence type="inferred from homology"/>
<evidence type="ECO:0000256" key="1">
    <source>
        <dbReference type="ARBA" id="ARBA00005495"/>
    </source>
</evidence>
<dbReference type="PANTHER" id="PTHR28620">
    <property type="entry name" value="CENTROMERE PROTEIN V"/>
    <property type="match status" value="1"/>
</dbReference>